<dbReference type="EMBL" id="CP000575">
    <property type="protein sequence ID" value="ABN69261.1"/>
    <property type="molecule type" value="Genomic_DNA"/>
</dbReference>
<keyword evidence="2" id="KW-1185">Reference proteome</keyword>
<dbReference type="STRING" id="399550.Smar_0148"/>
<evidence type="ECO:0000313" key="2">
    <source>
        <dbReference type="Proteomes" id="UP000000254"/>
    </source>
</evidence>
<name>A3DKV1_STAMF</name>
<dbReference type="AlphaFoldDB" id="A3DKV1"/>
<organism evidence="1 2">
    <name type="scientific">Staphylothermus marinus (strain ATCC 43588 / DSM 3639 / JCM 9404 / F1)</name>
    <dbReference type="NCBI Taxonomy" id="399550"/>
    <lineage>
        <taxon>Archaea</taxon>
        <taxon>Thermoproteota</taxon>
        <taxon>Thermoprotei</taxon>
        <taxon>Desulfurococcales</taxon>
        <taxon>Desulfurococcaceae</taxon>
        <taxon>Staphylothermus</taxon>
    </lineage>
</organism>
<reference evidence="2" key="1">
    <citation type="journal article" date="2009" name="BMC Genomics">
        <title>The complete genome sequence of Staphylothermus marinus reveals differences in sulfur metabolism among heterotrophic Crenarchaeota.</title>
        <authorList>
            <person name="Anderson I.J."/>
            <person name="Dharmarajan L."/>
            <person name="Rodriguez J."/>
            <person name="Hooper S."/>
            <person name="Porat I."/>
            <person name="Ulrich L.E."/>
            <person name="Elkins J.G."/>
            <person name="Mavromatis K."/>
            <person name="Sun H."/>
            <person name="Land M."/>
            <person name="Lapidus A."/>
            <person name="Lucas S."/>
            <person name="Barry K."/>
            <person name="Huber H."/>
            <person name="Zhulin I.B."/>
            <person name="Whitman W.B."/>
            <person name="Mukhopadhyay B."/>
            <person name="Woese C."/>
            <person name="Bristow J."/>
            <person name="Kyrpides N."/>
        </authorList>
    </citation>
    <scope>NUCLEOTIDE SEQUENCE [LARGE SCALE GENOMIC DNA]</scope>
    <source>
        <strain evidence="2">ATCC 43588 / DSM 3639 / JCM 9404 / F1</strain>
    </source>
</reference>
<evidence type="ECO:0000313" key="1">
    <source>
        <dbReference type="EMBL" id="ABN69261.1"/>
    </source>
</evidence>
<dbReference type="RefSeq" id="WP_011838452.1">
    <property type="nucleotide sequence ID" value="NC_009033.1"/>
</dbReference>
<gene>
    <name evidence="1" type="ordered locus">Smar_0148</name>
</gene>
<dbReference type="Proteomes" id="UP000000254">
    <property type="component" value="Chromosome"/>
</dbReference>
<dbReference type="HOGENOM" id="CLU_1269992_0_0_2"/>
<reference evidence="1 2" key="2">
    <citation type="journal article" date="2009" name="Stand. Genomic Sci.">
        <title>Complete genome sequence of Staphylothermus marinus Stetter and Fiala 1986 type strain F1.</title>
        <authorList>
            <person name="Anderson I.J."/>
            <person name="Sun H."/>
            <person name="Lapidus A."/>
            <person name="Copeland A."/>
            <person name="Glavina Del Rio T."/>
            <person name="Tice H."/>
            <person name="Dalin E."/>
            <person name="Lucas S."/>
            <person name="Barry K."/>
            <person name="Land M."/>
            <person name="Richardson P."/>
            <person name="Huber H."/>
            <person name="Kyrpides N.C."/>
        </authorList>
    </citation>
    <scope>NUCLEOTIDE SEQUENCE [LARGE SCALE GENOMIC DNA]</scope>
    <source>
        <strain evidence="2">ATCC 43588 / DSM 3639 / JCM 9404 / F1</strain>
    </source>
</reference>
<dbReference type="eggNOG" id="arCOG04222">
    <property type="taxonomic scope" value="Archaea"/>
</dbReference>
<protein>
    <submittedName>
        <fullName evidence="1">Uncharacterized protein</fullName>
    </submittedName>
</protein>
<dbReference type="KEGG" id="smr:Smar_0148"/>
<proteinExistence type="predicted"/>
<dbReference type="OrthoDB" id="19320at2157"/>
<dbReference type="GeneID" id="4907223"/>
<sequence length="214" mass="24941">MDIYLLLFLLLVFLAGAAVTQFYRGRRKNLLILERSIKILEKVFKPIDKNYTIIGLYVGYDATYKVSIKDIRNIQIVTILFPRHSLLYSPIARLTTRYDKIFMVINYSKDKNFPGESHVVRKGYYRLGVKHSIHGIEKMRVENIKIGGKNYYLIYTHRSLLEKLLNFIKGLENPLIIDHVAIVPKMKRLYLAARLDLANLEDLSGKFLELAKSF</sequence>
<accession>A3DKV1</accession>